<accession>A0A512C2S9</accession>
<evidence type="ECO:0000313" key="1">
    <source>
        <dbReference type="EMBL" id="GEO18520.1"/>
    </source>
</evidence>
<comment type="caution">
    <text evidence="1">The sequence shown here is derived from an EMBL/GenBank/DDBJ whole genome shotgun (WGS) entry which is preliminary data.</text>
</comment>
<dbReference type="AlphaFoldDB" id="A0A512C2S9"/>
<protein>
    <submittedName>
        <fullName evidence="1">Uncharacterized protein</fullName>
    </submittedName>
</protein>
<gene>
    <name evidence="1" type="ORF">MAE02_62160</name>
</gene>
<dbReference type="RefSeq" id="WP_147023053.1">
    <property type="nucleotide sequence ID" value="NZ_BJYU01000202.1"/>
</dbReference>
<keyword evidence="2" id="KW-1185">Reference proteome</keyword>
<sequence>MSECLHCEISQLVQERFEHGDTDLVEMASMMVESLADLILLAPESDRSNLMAHALSAFGQILLEKGGALKGGSNATH</sequence>
<proteinExistence type="predicted"/>
<name>A0A512C2S9_9HYPH</name>
<evidence type="ECO:0000313" key="2">
    <source>
        <dbReference type="Proteomes" id="UP000321085"/>
    </source>
</evidence>
<organism evidence="1 2">
    <name type="scientific">Microvirga aerophila</name>
    <dbReference type="NCBI Taxonomy" id="670291"/>
    <lineage>
        <taxon>Bacteria</taxon>
        <taxon>Pseudomonadati</taxon>
        <taxon>Pseudomonadota</taxon>
        <taxon>Alphaproteobacteria</taxon>
        <taxon>Hyphomicrobiales</taxon>
        <taxon>Methylobacteriaceae</taxon>
        <taxon>Microvirga</taxon>
    </lineage>
</organism>
<dbReference type="EMBL" id="BJYU01000202">
    <property type="protein sequence ID" value="GEO18520.1"/>
    <property type="molecule type" value="Genomic_DNA"/>
</dbReference>
<reference evidence="1 2" key="1">
    <citation type="submission" date="2019-07" db="EMBL/GenBank/DDBJ databases">
        <title>Whole genome shotgun sequence of Microvirga aerophila NBRC 106136.</title>
        <authorList>
            <person name="Hosoyama A."/>
            <person name="Uohara A."/>
            <person name="Ohji S."/>
            <person name="Ichikawa N."/>
        </authorList>
    </citation>
    <scope>NUCLEOTIDE SEQUENCE [LARGE SCALE GENOMIC DNA]</scope>
    <source>
        <strain evidence="1 2">NBRC 106136</strain>
    </source>
</reference>
<dbReference type="Proteomes" id="UP000321085">
    <property type="component" value="Unassembled WGS sequence"/>
</dbReference>